<protein>
    <submittedName>
        <fullName evidence="2">Uncharacterized protein</fullName>
    </submittedName>
</protein>
<dbReference type="EnsemblMetazoa" id="GBRI024489-RA">
    <property type="protein sequence ID" value="GBRI024489-PA"/>
    <property type="gene ID" value="GBRI024489"/>
</dbReference>
<evidence type="ECO:0000313" key="3">
    <source>
        <dbReference type="Proteomes" id="UP000091820"/>
    </source>
</evidence>
<reference evidence="3" key="1">
    <citation type="submission" date="2014-03" db="EMBL/GenBank/DDBJ databases">
        <authorList>
            <person name="Aksoy S."/>
            <person name="Warren W."/>
            <person name="Wilson R.K."/>
        </authorList>
    </citation>
    <scope>NUCLEOTIDE SEQUENCE [LARGE SCALE GENOMIC DNA]</scope>
    <source>
        <strain evidence="3">IAEA</strain>
    </source>
</reference>
<accession>A0A1A9WM06</accession>
<feature type="transmembrane region" description="Helical" evidence="1">
    <location>
        <begin position="21"/>
        <end position="41"/>
    </location>
</feature>
<proteinExistence type="predicted"/>
<evidence type="ECO:0000256" key="1">
    <source>
        <dbReference type="SAM" id="Phobius"/>
    </source>
</evidence>
<dbReference type="AlphaFoldDB" id="A0A1A9WM06"/>
<organism evidence="2 3">
    <name type="scientific">Glossina brevipalpis</name>
    <dbReference type="NCBI Taxonomy" id="37001"/>
    <lineage>
        <taxon>Eukaryota</taxon>
        <taxon>Metazoa</taxon>
        <taxon>Ecdysozoa</taxon>
        <taxon>Arthropoda</taxon>
        <taxon>Hexapoda</taxon>
        <taxon>Insecta</taxon>
        <taxon>Pterygota</taxon>
        <taxon>Neoptera</taxon>
        <taxon>Endopterygota</taxon>
        <taxon>Diptera</taxon>
        <taxon>Brachycera</taxon>
        <taxon>Muscomorpha</taxon>
        <taxon>Hippoboscoidea</taxon>
        <taxon>Glossinidae</taxon>
        <taxon>Glossina</taxon>
    </lineage>
</organism>
<keyword evidence="1" id="KW-0812">Transmembrane</keyword>
<sequence>MNGSDIILFYRRRRRIQMLRTQFGKICLNTVVPLTVFLVLMTDFEQWLNMKYNNYKKARLHTTINQIYGKPNETDRNYRDLKARVNLKSTKRNLNTSLLPGVACVLDECKKFYLMPCEEQMINVVIRSLKCQPAASKKSLNNSLRLRSYIELMTTKSHYFPKKKD</sequence>
<dbReference type="VEuPathDB" id="VectorBase:GBRI024489"/>
<dbReference type="Proteomes" id="UP000091820">
    <property type="component" value="Unassembled WGS sequence"/>
</dbReference>
<evidence type="ECO:0000313" key="2">
    <source>
        <dbReference type="EnsemblMetazoa" id="GBRI024489-PA"/>
    </source>
</evidence>
<keyword evidence="1" id="KW-1133">Transmembrane helix</keyword>
<reference evidence="2" key="2">
    <citation type="submission" date="2020-05" db="UniProtKB">
        <authorList>
            <consortium name="EnsemblMetazoa"/>
        </authorList>
    </citation>
    <scope>IDENTIFICATION</scope>
    <source>
        <strain evidence="2">IAEA</strain>
    </source>
</reference>
<keyword evidence="1" id="KW-0472">Membrane</keyword>
<keyword evidence="3" id="KW-1185">Reference proteome</keyword>
<name>A0A1A9WM06_9MUSC</name>